<sequence length="214" mass="23551">MFRRTLTLLALVLGVVVGLPATAYAETYSAPLTTAIGDLTVASEVRTGYSRDLFPHWVDADGDGCHARNEVLIEEADDPVTVGSGCSLSGGRWFSYYDRVSWTSTSDVDIDHMVPLAEAWDSGARTWSTATRQSYANDLGDHRTLVGVTDDVNQAKSDQDVAEWLPQYDRCRYLREFVAVKLRWRLSVDSAEKSAMTSLASSCTNATITVTRAR</sequence>
<protein>
    <submittedName>
        <fullName evidence="3">HNH endonuclease</fullName>
    </submittedName>
</protein>
<dbReference type="Proteomes" id="UP000294894">
    <property type="component" value="Chromosome"/>
</dbReference>
<dbReference type="KEGG" id="noy:EXE57_07960"/>
<evidence type="ECO:0000313" key="4">
    <source>
        <dbReference type="Proteomes" id="UP000294894"/>
    </source>
</evidence>
<keyword evidence="3" id="KW-0378">Hydrolase</keyword>
<organism evidence="3 4">
    <name type="scientific">Nocardioides euryhalodurans</name>
    <dbReference type="NCBI Taxonomy" id="2518370"/>
    <lineage>
        <taxon>Bacteria</taxon>
        <taxon>Bacillati</taxon>
        <taxon>Actinomycetota</taxon>
        <taxon>Actinomycetes</taxon>
        <taxon>Propionibacteriales</taxon>
        <taxon>Nocardioidaceae</taxon>
        <taxon>Nocardioides</taxon>
    </lineage>
</organism>
<keyword evidence="4" id="KW-1185">Reference proteome</keyword>
<dbReference type="EMBL" id="CP038267">
    <property type="protein sequence ID" value="QBR92229.1"/>
    <property type="molecule type" value="Genomic_DNA"/>
</dbReference>
<dbReference type="InterPro" id="IPR011089">
    <property type="entry name" value="GmrSD_C"/>
</dbReference>
<accession>A0A4P7GKC0</accession>
<proteinExistence type="predicted"/>
<reference evidence="3 4" key="1">
    <citation type="submission" date="2019-03" db="EMBL/GenBank/DDBJ databases">
        <title>Three New Species of Nocardioides, Nocardioides euryhalodurans sp. nov., Nocardioides seonyuensis sp. nov. and Nocardioides eburneoflavus sp. nov., Iolated from Soil.</title>
        <authorList>
            <person name="Roh S.G."/>
            <person name="Lee C."/>
            <person name="Kim M.-K."/>
            <person name="Kim S.B."/>
        </authorList>
    </citation>
    <scope>NUCLEOTIDE SEQUENCE [LARGE SCALE GENOMIC DNA]</scope>
    <source>
        <strain evidence="3 4">MMS17-SY117</strain>
    </source>
</reference>
<dbReference type="AlphaFoldDB" id="A0A4P7GKC0"/>
<name>A0A4P7GKC0_9ACTN</name>
<evidence type="ECO:0000256" key="1">
    <source>
        <dbReference type="SAM" id="SignalP"/>
    </source>
</evidence>
<dbReference type="Pfam" id="PF07510">
    <property type="entry name" value="GmrSD_C"/>
    <property type="match status" value="1"/>
</dbReference>
<dbReference type="RefSeq" id="WP_135076084.1">
    <property type="nucleotide sequence ID" value="NZ_CP038267.1"/>
</dbReference>
<dbReference type="GO" id="GO:0004519">
    <property type="term" value="F:endonuclease activity"/>
    <property type="evidence" value="ECO:0007669"/>
    <property type="project" value="UniProtKB-KW"/>
</dbReference>
<feature type="signal peptide" evidence="1">
    <location>
        <begin position="1"/>
        <end position="25"/>
    </location>
</feature>
<gene>
    <name evidence="3" type="ORF">EXE57_07960</name>
</gene>
<keyword evidence="3" id="KW-0255">Endonuclease</keyword>
<dbReference type="OrthoDB" id="5196645at2"/>
<keyword evidence="1" id="KW-0732">Signal</keyword>
<evidence type="ECO:0000259" key="2">
    <source>
        <dbReference type="Pfam" id="PF07510"/>
    </source>
</evidence>
<feature type="chain" id="PRO_5020503521" evidence="1">
    <location>
        <begin position="26"/>
        <end position="214"/>
    </location>
</feature>
<dbReference type="PANTHER" id="PTHR24094:SF15">
    <property type="entry name" value="AMP-DEPENDENT SYNTHETASE_LIGASE DOMAIN-CONTAINING PROTEIN-RELATED"/>
    <property type="match status" value="1"/>
</dbReference>
<dbReference type="PANTHER" id="PTHR24094">
    <property type="entry name" value="SECRETED PROTEIN"/>
    <property type="match status" value="1"/>
</dbReference>
<feature type="domain" description="GmrSD restriction endonucleases C-terminal" evidence="2">
    <location>
        <begin position="105"/>
        <end position="197"/>
    </location>
</feature>
<keyword evidence="3" id="KW-0540">Nuclease</keyword>
<evidence type="ECO:0000313" key="3">
    <source>
        <dbReference type="EMBL" id="QBR92229.1"/>
    </source>
</evidence>